<dbReference type="Gene3D" id="2.20.70.10">
    <property type="match status" value="1"/>
</dbReference>
<organism evidence="3">
    <name type="scientific">Florenciella parvula</name>
    <dbReference type="NCBI Taxonomy" id="236787"/>
    <lineage>
        <taxon>Eukaryota</taxon>
        <taxon>Sar</taxon>
        <taxon>Stramenopiles</taxon>
        <taxon>Ochrophyta</taxon>
        <taxon>Dictyochophyceae</taxon>
        <taxon>Florenciellales</taxon>
        <taxon>Florenciella</taxon>
    </lineage>
</organism>
<accession>A0A7S2CCC4</accession>
<proteinExistence type="inferred from homology"/>
<dbReference type="InterPro" id="IPR001202">
    <property type="entry name" value="WW_dom"/>
</dbReference>
<feature type="domain" description="WW" evidence="2">
    <location>
        <begin position="271"/>
        <end position="297"/>
    </location>
</feature>
<dbReference type="InterPro" id="IPR007129">
    <property type="entry name" value="Ubiqinol_cyt_c_chaperone_CPB3"/>
</dbReference>
<dbReference type="GO" id="GO:0005739">
    <property type="term" value="C:mitochondrion"/>
    <property type="evidence" value="ECO:0007669"/>
    <property type="project" value="TreeGrafter"/>
</dbReference>
<dbReference type="Pfam" id="PF00397">
    <property type="entry name" value="WW"/>
    <property type="match status" value="1"/>
</dbReference>
<dbReference type="Pfam" id="PF03981">
    <property type="entry name" value="Ubiq_cyt_C_chap"/>
    <property type="match status" value="1"/>
</dbReference>
<reference evidence="3" key="1">
    <citation type="submission" date="2021-01" db="EMBL/GenBank/DDBJ databases">
        <authorList>
            <person name="Corre E."/>
            <person name="Pelletier E."/>
            <person name="Niang G."/>
            <person name="Scheremetjew M."/>
            <person name="Finn R."/>
            <person name="Kale V."/>
            <person name="Holt S."/>
            <person name="Cochrane G."/>
            <person name="Meng A."/>
            <person name="Brown T."/>
            <person name="Cohen L."/>
        </authorList>
    </citation>
    <scope>NUCLEOTIDE SEQUENCE</scope>
    <source>
        <strain evidence="3">RCC1693</strain>
    </source>
</reference>
<comment type="similarity">
    <text evidence="1">Belongs to the CBP3 family.</text>
</comment>
<dbReference type="PROSITE" id="PS50020">
    <property type="entry name" value="WW_DOMAIN_2"/>
    <property type="match status" value="1"/>
</dbReference>
<evidence type="ECO:0000259" key="2">
    <source>
        <dbReference type="PROSITE" id="PS50020"/>
    </source>
</evidence>
<name>A0A7S2CCC4_9STRA</name>
<dbReference type="AlphaFoldDB" id="A0A7S2CCC4"/>
<sequence length="297" mass="33585">MRSAWVMRSVAAGRPSTMTTAGLRRTYFATAHSRSQVAAGPGENKSWMLNLLGYYGAESTRLRNAESVFQTCVDQSSKKAWLTRGRVVNDFRPRHALLLAHVWLVHKRLLADGESGKLMQEAIFDLMWEDTSMRIRSMGINELSVNKNLSEVQKYSFPLLVAYDQAMALPTKVEREDHLGAASWRNLWMADANLTVEHCMEMAAYLNREHEALQNLDGEAFYEGRIPWGAVPSWTGIKSLVNESELGSGDAMLAEEAAVDAASDDDALGEWREALAVNGKRYWWHVKTRESRWEKPF</sequence>
<dbReference type="PANTHER" id="PTHR12184:SF1">
    <property type="entry name" value="UBIQUINOL-CYTOCHROME-C REDUCTASE COMPLEX ASSEMBLY FACTOR 1"/>
    <property type="match status" value="1"/>
</dbReference>
<protein>
    <recommendedName>
        <fullName evidence="2">WW domain-containing protein</fullName>
    </recommendedName>
</protein>
<dbReference type="PANTHER" id="PTHR12184">
    <property type="entry name" value="UBIQUINOL-CYTOCHROME C REDUCTASE COMPLEX ASSEMBLY FACTOR 1 FAMILY MEMBER"/>
    <property type="match status" value="1"/>
</dbReference>
<gene>
    <name evidence="3" type="ORF">FPAR1323_LOCUS9714</name>
</gene>
<dbReference type="SUPFAM" id="SSF51045">
    <property type="entry name" value="WW domain"/>
    <property type="match status" value="1"/>
</dbReference>
<evidence type="ECO:0000256" key="1">
    <source>
        <dbReference type="ARBA" id="ARBA00006407"/>
    </source>
</evidence>
<dbReference type="CDD" id="cd00201">
    <property type="entry name" value="WW"/>
    <property type="match status" value="1"/>
</dbReference>
<dbReference type="PROSITE" id="PS01159">
    <property type="entry name" value="WW_DOMAIN_1"/>
    <property type="match status" value="1"/>
</dbReference>
<dbReference type="InterPro" id="IPR021150">
    <property type="entry name" value="Ubiq_cyt_c_chap"/>
</dbReference>
<dbReference type="GO" id="GO:0034551">
    <property type="term" value="P:mitochondrial respiratory chain complex III assembly"/>
    <property type="evidence" value="ECO:0007669"/>
    <property type="project" value="TreeGrafter"/>
</dbReference>
<evidence type="ECO:0000313" key="3">
    <source>
        <dbReference type="EMBL" id="CAD9420104.1"/>
    </source>
</evidence>
<dbReference type="EMBL" id="HBGT01018426">
    <property type="protein sequence ID" value="CAD9420104.1"/>
    <property type="molecule type" value="Transcribed_RNA"/>
</dbReference>
<dbReference type="InterPro" id="IPR036020">
    <property type="entry name" value="WW_dom_sf"/>
</dbReference>